<evidence type="ECO:0000256" key="3">
    <source>
        <dbReference type="ARBA" id="ARBA00022946"/>
    </source>
</evidence>
<evidence type="ECO:0000256" key="2">
    <source>
        <dbReference type="ARBA" id="ARBA00022823"/>
    </source>
</evidence>
<dbReference type="GO" id="GO:0019464">
    <property type="term" value="P:glycine decarboxylation via glycine cleavage system"/>
    <property type="evidence" value="ECO:0007669"/>
    <property type="project" value="UniProtKB-UniRule"/>
</dbReference>
<dbReference type="GO" id="GO:0005960">
    <property type="term" value="C:glycine cleavage complex"/>
    <property type="evidence" value="ECO:0007669"/>
    <property type="project" value="UniProtKB-UniRule"/>
</dbReference>
<dbReference type="InterPro" id="IPR002930">
    <property type="entry name" value="GCV_H"/>
</dbReference>
<name>A0A0W0CM05_CANGB</name>
<comment type="subcellular location">
    <subcellularLocation>
        <location evidence="5">Mitochondrion</location>
    </subcellularLocation>
</comment>
<dbReference type="EMBL" id="LLZZ01000161">
    <property type="protein sequence ID" value="KTA97382.1"/>
    <property type="molecule type" value="Genomic_DNA"/>
</dbReference>
<dbReference type="OrthoDB" id="10264154at2759"/>
<protein>
    <recommendedName>
        <fullName evidence="5">Glycine cleavage system H protein</fullName>
    </recommendedName>
</protein>
<dbReference type="VEuPathDB" id="FungiDB:B1J91_M12188g"/>
<dbReference type="PANTHER" id="PTHR11715">
    <property type="entry name" value="GLYCINE CLEAVAGE SYSTEM H PROTEIN"/>
    <property type="match status" value="1"/>
</dbReference>
<keyword evidence="3 5" id="KW-0809">Transit peptide</keyword>
<dbReference type="VEuPathDB" id="FungiDB:GVI51_M12155"/>
<evidence type="ECO:0000313" key="7">
    <source>
        <dbReference type="Proteomes" id="UP000054886"/>
    </source>
</evidence>
<dbReference type="VEuPathDB" id="FungiDB:GWK60_M12133"/>
<dbReference type="NCBIfam" id="NF002270">
    <property type="entry name" value="PRK01202.1"/>
    <property type="match status" value="1"/>
</dbReference>
<dbReference type="GO" id="GO:0031405">
    <property type="term" value="F:lipoic acid binding"/>
    <property type="evidence" value="ECO:0007669"/>
    <property type="project" value="EnsemblFungi"/>
</dbReference>
<dbReference type="InterPro" id="IPR011053">
    <property type="entry name" value="Single_hybrid_motif"/>
</dbReference>
<evidence type="ECO:0000256" key="5">
    <source>
        <dbReference type="RuleBase" id="RU364055"/>
    </source>
</evidence>
<gene>
    <name evidence="6" type="ORF">AO440_004378</name>
</gene>
<comment type="function">
    <text evidence="5">The H protein shuttles the methylamine group of glycine from the P protein to the T protein.</text>
</comment>
<feature type="modified residue" description="N6-lipoyllysine" evidence="4">
    <location>
        <position position="103"/>
    </location>
</feature>
<evidence type="ECO:0000256" key="1">
    <source>
        <dbReference type="ARBA" id="ARBA00009249"/>
    </source>
</evidence>
<dbReference type="GO" id="GO:0009249">
    <property type="term" value="P:protein lipoylation"/>
    <property type="evidence" value="ECO:0007669"/>
    <property type="project" value="EnsemblFungi"/>
</dbReference>
<keyword evidence="2 4" id="KW-0450">Lipoyl</keyword>
<dbReference type="InterPro" id="IPR000089">
    <property type="entry name" value="Biotin_lipoyl"/>
</dbReference>
<dbReference type="SUPFAM" id="SSF51230">
    <property type="entry name" value="Single hybrid motif"/>
    <property type="match status" value="1"/>
</dbReference>
<accession>A0A0W0CM05</accession>
<dbReference type="Proteomes" id="UP000054886">
    <property type="component" value="Unassembled WGS sequence"/>
</dbReference>
<reference evidence="6 7" key="1">
    <citation type="submission" date="2015-10" db="EMBL/GenBank/DDBJ databases">
        <title>Draft genomes sequences of Candida glabrata isolates 1A, 1B, 2A, 2B, 3A and 3B.</title>
        <authorList>
            <person name="Haavelsrud O.E."/>
            <person name="Gaustad P."/>
        </authorList>
    </citation>
    <scope>NUCLEOTIDE SEQUENCE [LARGE SCALE GENOMIC DNA]</scope>
    <source>
        <strain evidence="6">910700640</strain>
    </source>
</reference>
<comment type="similarity">
    <text evidence="1 5">Belongs to the GcvH family.</text>
</comment>
<dbReference type="NCBIfam" id="TIGR00527">
    <property type="entry name" value="gcvH"/>
    <property type="match status" value="1"/>
</dbReference>
<dbReference type="PANTHER" id="PTHR11715:SF3">
    <property type="entry name" value="GLYCINE CLEAVAGE SYSTEM H PROTEIN-RELATED"/>
    <property type="match status" value="1"/>
</dbReference>
<dbReference type="InterPro" id="IPR033753">
    <property type="entry name" value="GCV_H/Fam206"/>
</dbReference>
<dbReference type="Pfam" id="PF01597">
    <property type="entry name" value="GCV_H"/>
    <property type="match status" value="1"/>
</dbReference>
<dbReference type="AlphaFoldDB" id="A0A0W0CM05"/>
<dbReference type="GO" id="GO:0005739">
    <property type="term" value="C:mitochondrion"/>
    <property type="evidence" value="ECO:0007669"/>
    <property type="project" value="UniProtKB-SubCell"/>
</dbReference>
<comment type="cofactor">
    <cofactor evidence="5">
        <name>(R)-lipoate</name>
        <dbReference type="ChEBI" id="CHEBI:83088"/>
    </cofactor>
    <text evidence="5">Binds 1 lipoyl cofactor covalently.</text>
</comment>
<comment type="subunit">
    <text evidence="5">The glycine cleavage system is composed of four proteins: P, T, L and H.</text>
</comment>
<keyword evidence="5" id="KW-0496">Mitochondrion</keyword>
<evidence type="ECO:0000256" key="4">
    <source>
        <dbReference type="PIRSR" id="PIRSR617453-50"/>
    </source>
</evidence>
<dbReference type="InterPro" id="IPR003016">
    <property type="entry name" value="2-oxoA_DH_lipoyl-BS"/>
</dbReference>
<proteinExistence type="inferred from homology"/>
<dbReference type="OMA" id="EHEWLSG"/>
<evidence type="ECO:0000313" key="6">
    <source>
        <dbReference type="EMBL" id="KTA97382.1"/>
    </source>
</evidence>
<dbReference type="PROSITE" id="PS00189">
    <property type="entry name" value="LIPOYL"/>
    <property type="match status" value="1"/>
</dbReference>
<dbReference type="GO" id="GO:0006730">
    <property type="term" value="P:one-carbon metabolic process"/>
    <property type="evidence" value="ECO:0007669"/>
    <property type="project" value="EnsemblFungi"/>
</dbReference>
<dbReference type="InterPro" id="IPR017453">
    <property type="entry name" value="GCV_H_sub"/>
</dbReference>
<dbReference type="CDD" id="cd06848">
    <property type="entry name" value="GCS_H"/>
    <property type="match status" value="1"/>
</dbReference>
<dbReference type="HAMAP" id="MF_00272">
    <property type="entry name" value="GcvH"/>
    <property type="match status" value="1"/>
</dbReference>
<dbReference type="Gene3D" id="2.40.50.100">
    <property type="match status" value="1"/>
</dbReference>
<comment type="caution">
    <text evidence="6">The sequence shown here is derived from an EMBL/GenBank/DDBJ whole genome shotgun (WGS) entry which is preliminary data.</text>
</comment>
<organism evidence="6 7">
    <name type="scientific">Candida glabrata</name>
    <name type="common">Yeast</name>
    <name type="synonym">Torulopsis glabrata</name>
    <dbReference type="NCBI Taxonomy" id="5478"/>
    <lineage>
        <taxon>Eukaryota</taxon>
        <taxon>Fungi</taxon>
        <taxon>Dikarya</taxon>
        <taxon>Ascomycota</taxon>
        <taxon>Saccharomycotina</taxon>
        <taxon>Saccharomycetes</taxon>
        <taxon>Saccharomycetales</taxon>
        <taxon>Saccharomycetaceae</taxon>
        <taxon>Nakaseomyces</taxon>
    </lineage>
</organism>
<dbReference type="PhylomeDB" id="A0A0W0CM05"/>
<sequence>MFSRVVVRSSRFVASPLRLALRCQSTNALNKSQLPFTHSGEGPLAVKYTSQHEWIAAHSDGTAFLGITKYAADALGDATYIEIPEADTEVSAGDSVSSVESVKSASEVYTPLSGTVVEGNAALEESPQLINTDPLGEGWIAKIKLENPEEINTTEGLLTLEQYEQSLEHDEH</sequence>
<dbReference type="PROSITE" id="PS50968">
    <property type="entry name" value="BIOTINYL_LIPOYL"/>
    <property type="match status" value="1"/>
</dbReference>
<dbReference type="VEuPathDB" id="FungiDB:CAGL0M12188g"/>